<name>A0ABW0LN80_9BACI</name>
<evidence type="ECO:0000313" key="3">
    <source>
        <dbReference type="Proteomes" id="UP001596147"/>
    </source>
</evidence>
<evidence type="ECO:0000313" key="2">
    <source>
        <dbReference type="EMBL" id="MFC5466058.1"/>
    </source>
</evidence>
<proteinExistence type="predicted"/>
<evidence type="ECO:0000256" key="1">
    <source>
        <dbReference type="SAM" id="Phobius"/>
    </source>
</evidence>
<sequence length="56" mass="6135">MYIAYGAILSGFLLYIVTMKLIKQILNKHDDTGPLTFLGAVLLGFIVFSIITLCGN</sequence>
<accession>A0ABW0LN80</accession>
<keyword evidence="1" id="KW-0472">Membrane</keyword>
<gene>
    <name evidence="2" type="ORF">ACFPM4_15095</name>
</gene>
<dbReference type="RefSeq" id="WP_382353459.1">
    <property type="nucleotide sequence ID" value="NZ_JBHSMC010000020.1"/>
</dbReference>
<reference evidence="3" key="1">
    <citation type="journal article" date="2019" name="Int. J. Syst. Evol. Microbiol.">
        <title>The Global Catalogue of Microorganisms (GCM) 10K type strain sequencing project: providing services to taxonomists for standard genome sequencing and annotation.</title>
        <authorList>
            <consortium name="The Broad Institute Genomics Platform"/>
            <consortium name="The Broad Institute Genome Sequencing Center for Infectious Disease"/>
            <person name="Wu L."/>
            <person name="Ma J."/>
        </authorList>
    </citation>
    <scope>NUCLEOTIDE SEQUENCE [LARGE SCALE GENOMIC DNA]</scope>
    <source>
        <strain evidence="3">CGMCC 1.12237</strain>
    </source>
</reference>
<dbReference type="Proteomes" id="UP001596147">
    <property type="component" value="Unassembled WGS sequence"/>
</dbReference>
<keyword evidence="1" id="KW-0812">Transmembrane</keyword>
<feature type="transmembrane region" description="Helical" evidence="1">
    <location>
        <begin position="34"/>
        <end position="53"/>
    </location>
</feature>
<dbReference type="EMBL" id="JBHSMC010000020">
    <property type="protein sequence ID" value="MFC5466058.1"/>
    <property type="molecule type" value="Genomic_DNA"/>
</dbReference>
<protein>
    <submittedName>
        <fullName evidence="2">Uncharacterized protein</fullName>
    </submittedName>
</protein>
<keyword evidence="3" id="KW-1185">Reference proteome</keyword>
<organism evidence="2 3">
    <name type="scientific">Lederbergia graminis</name>
    <dbReference type="NCBI Taxonomy" id="735518"/>
    <lineage>
        <taxon>Bacteria</taxon>
        <taxon>Bacillati</taxon>
        <taxon>Bacillota</taxon>
        <taxon>Bacilli</taxon>
        <taxon>Bacillales</taxon>
        <taxon>Bacillaceae</taxon>
        <taxon>Lederbergia</taxon>
    </lineage>
</organism>
<feature type="transmembrane region" description="Helical" evidence="1">
    <location>
        <begin position="6"/>
        <end position="22"/>
    </location>
</feature>
<keyword evidence="1" id="KW-1133">Transmembrane helix</keyword>
<comment type="caution">
    <text evidence="2">The sequence shown here is derived from an EMBL/GenBank/DDBJ whole genome shotgun (WGS) entry which is preliminary data.</text>
</comment>